<evidence type="ECO:0000256" key="10">
    <source>
        <dbReference type="ARBA" id="ARBA00023136"/>
    </source>
</evidence>
<feature type="domain" description="NADH:quinone oxidoreductase/Mrp antiporter transmembrane" evidence="14">
    <location>
        <begin position="23"/>
        <end position="85"/>
    </location>
</feature>
<dbReference type="PANTHER" id="PTHR42829">
    <property type="entry name" value="NADH-UBIQUINONE OXIDOREDUCTASE CHAIN 5"/>
    <property type="match status" value="1"/>
</dbReference>
<dbReference type="GO" id="GO:0008137">
    <property type="term" value="F:NADH dehydrogenase (ubiquinone) activity"/>
    <property type="evidence" value="ECO:0007669"/>
    <property type="project" value="InterPro"/>
</dbReference>
<keyword evidence="16" id="KW-1185">Reference proteome</keyword>
<evidence type="ECO:0000256" key="11">
    <source>
        <dbReference type="ARBA" id="ARBA00047726"/>
    </source>
</evidence>
<dbReference type="PANTHER" id="PTHR42829:SF2">
    <property type="entry name" value="NADH-UBIQUINONE OXIDOREDUCTASE CHAIN 5"/>
    <property type="match status" value="1"/>
</dbReference>
<keyword evidence="4" id="KW-0813">Transport</keyword>
<keyword evidence="8 13" id="KW-1133">Transmembrane helix</keyword>
<name>A0A3Q7GEY7_SOLLC</name>
<dbReference type="PaxDb" id="4081-Solyc05g013110.1.1"/>
<reference evidence="15" key="2">
    <citation type="submission" date="2019-01" db="UniProtKB">
        <authorList>
            <consortium name="EnsemblPlants"/>
        </authorList>
    </citation>
    <scope>IDENTIFICATION</scope>
    <source>
        <strain evidence="15">cv. Heinz 1706</strain>
    </source>
</reference>
<comment type="catalytic activity">
    <reaction evidence="11">
        <text>a plastoquinone + NADPH + (n+1) H(+)(in) = a plastoquinol + NADP(+) + n H(+)(out)</text>
        <dbReference type="Rhea" id="RHEA:42612"/>
        <dbReference type="Rhea" id="RHEA-COMP:9561"/>
        <dbReference type="Rhea" id="RHEA-COMP:9562"/>
        <dbReference type="ChEBI" id="CHEBI:15378"/>
        <dbReference type="ChEBI" id="CHEBI:17757"/>
        <dbReference type="ChEBI" id="CHEBI:57783"/>
        <dbReference type="ChEBI" id="CHEBI:58349"/>
        <dbReference type="ChEBI" id="CHEBI:62192"/>
    </reaction>
</comment>
<dbReference type="InterPro" id="IPR003945">
    <property type="entry name" value="NU5C-like"/>
</dbReference>
<feature type="transmembrane region" description="Helical" evidence="13">
    <location>
        <begin position="65"/>
        <end position="85"/>
    </location>
</feature>
<sequence length="86" mass="9796">MRSIFNLLRYVLFSYLSVQLLYLPDSPFIYGLPDAIEGHPPISSLIHATTMVAARIFLIARLLPLFIVIPYIMYLISILELITVLS</sequence>
<evidence type="ECO:0000259" key="14">
    <source>
        <dbReference type="Pfam" id="PF00361"/>
    </source>
</evidence>
<keyword evidence="7" id="KW-1278">Translocase</keyword>
<dbReference type="InterPro" id="IPR001750">
    <property type="entry name" value="ND/Mrp_TM"/>
</dbReference>
<evidence type="ECO:0000256" key="4">
    <source>
        <dbReference type="ARBA" id="ARBA00022448"/>
    </source>
</evidence>
<organism evidence="15">
    <name type="scientific">Solanum lycopersicum</name>
    <name type="common">Tomato</name>
    <name type="synonym">Lycopersicon esculentum</name>
    <dbReference type="NCBI Taxonomy" id="4081"/>
    <lineage>
        <taxon>Eukaryota</taxon>
        <taxon>Viridiplantae</taxon>
        <taxon>Streptophyta</taxon>
        <taxon>Embryophyta</taxon>
        <taxon>Tracheophyta</taxon>
        <taxon>Spermatophyta</taxon>
        <taxon>Magnoliopsida</taxon>
        <taxon>eudicotyledons</taxon>
        <taxon>Gunneridae</taxon>
        <taxon>Pentapetalae</taxon>
        <taxon>asterids</taxon>
        <taxon>lamiids</taxon>
        <taxon>Solanales</taxon>
        <taxon>Solanaceae</taxon>
        <taxon>Solanoideae</taxon>
        <taxon>Solaneae</taxon>
        <taxon>Solanum</taxon>
        <taxon>Solanum subgen. Lycopersicon</taxon>
    </lineage>
</organism>
<dbReference type="AlphaFoldDB" id="A0A3Q7GEY7"/>
<reference evidence="15" key="1">
    <citation type="journal article" date="2012" name="Nature">
        <title>The tomato genome sequence provides insights into fleshy fruit evolution.</title>
        <authorList>
            <consortium name="Tomato Genome Consortium"/>
        </authorList>
    </citation>
    <scope>NUCLEOTIDE SEQUENCE [LARGE SCALE GENOMIC DNA]</scope>
    <source>
        <strain evidence="15">cv. Heinz 1706</strain>
    </source>
</reference>
<dbReference type="Pfam" id="PF00361">
    <property type="entry name" value="Proton_antipo_M"/>
    <property type="match status" value="1"/>
</dbReference>
<evidence type="ECO:0000256" key="13">
    <source>
        <dbReference type="SAM" id="Phobius"/>
    </source>
</evidence>
<evidence type="ECO:0000256" key="3">
    <source>
        <dbReference type="ARBA" id="ARBA00008200"/>
    </source>
</evidence>
<dbReference type="STRING" id="4081.A0A3Q7GEY7"/>
<comment type="subcellular location">
    <subcellularLocation>
        <location evidence="1">Membrane</location>
        <topology evidence="1">Multi-pass membrane protein</topology>
    </subcellularLocation>
    <subcellularLocation>
        <location evidence="2">Plastid</location>
        <location evidence="2">Chloroplast thylakoid membrane</location>
    </subcellularLocation>
</comment>
<keyword evidence="10 13" id="KW-0472">Membrane</keyword>
<evidence type="ECO:0000313" key="16">
    <source>
        <dbReference type="Proteomes" id="UP000004994"/>
    </source>
</evidence>
<protein>
    <recommendedName>
        <fullName evidence="14">NADH:quinone oxidoreductase/Mrp antiporter transmembrane domain-containing protein</fullName>
    </recommendedName>
</protein>
<evidence type="ECO:0000256" key="6">
    <source>
        <dbReference type="ARBA" id="ARBA00022692"/>
    </source>
</evidence>
<evidence type="ECO:0000256" key="5">
    <source>
        <dbReference type="ARBA" id="ARBA00022640"/>
    </source>
</evidence>
<keyword evidence="5" id="KW-0934">Plastid</keyword>
<comment type="catalytic activity">
    <reaction evidence="12">
        <text>a plastoquinone + NADH + (n+1) H(+)(in) = a plastoquinol + NAD(+) + n H(+)(out)</text>
        <dbReference type="Rhea" id="RHEA:42608"/>
        <dbReference type="Rhea" id="RHEA-COMP:9561"/>
        <dbReference type="Rhea" id="RHEA-COMP:9562"/>
        <dbReference type="ChEBI" id="CHEBI:15378"/>
        <dbReference type="ChEBI" id="CHEBI:17757"/>
        <dbReference type="ChEBI" id="CHEBI:57540"/>
        <dbReference type="ChEBI" id="CHEBI:57945"/>
        <dbReference type="ChEBI" id="CHEBI:62192"/>
    </reaction>
</comment>
<evidence type="ECO:0000256" key="1">
    <source>
        <dbReference type="ARBA" id="ARBA00004141"/>
    </source>
</evidence>
<dbReference type="GO" id="GO:0009535">
    <property type="term" value="C:chloroplast thylakoid membrane"/>
    <property type="evidence" value="ECO:0007669"/>
    <property type="project" value="UniProtKB-SubCell"/>
</dbReference>
<evidence type="ECO:0000256" key="9">
    <source>
        <dbReference type="ARBA" id="ARBA00023027"/>
    </source>
</evidence>
<dbReference type="GO" id="GO:0042773">
    <property type="term" value="P:ATP synthesis coupled electron transport"/>
    <property type="evidence" value="ECO:0007669"/>
    <property type="project" value="InterPro"/>
</dbReference>
<dbReference type="InParanoid" id="A0A3Q7GEY7"/>
<dbReference type="Gramene" id="Solyc05g013110.1.1">
    <property type="protein sequence ID" value="Solyc05g013110.1.1.1"/>
    <property type="gene ID" value="Solyc05g013110.1"/>
</dbReference>
<evidence type="ECO:0000256" key="7">
    <source>
        <dbReference type="ARBA" id="ARBA00022967"/>
    </source>
</evidence>
<proteinExistence type="inferred from homology"/>
<evidence type="ECO:0000256" key="8">
    <source>
        <dbReference type="ARBA" id="ARBA00022989"/>
    </source>
</evidence>
<dbReference type="EnsemblPlants" id="Solyc05g013110.1.1">
    <property type="protein sequence ID" value="Solyc05g013110.1.1.1"/>
    <property type="gene ID" value="Solyc05g013110.1"/>
</dbReference>
<comment type="similarity">
    <text evidence="3">Belongs to the complex I subunit 5 family.</text>
</comment>
<accession>A0A3Q7GEY7</accession>
<keyword evidence="6 13" id="KW-0812">Transmembrane</keyword>
<evidence type="ECO:0000256" key="2">
    <source>
        <dbReference type="ARBA" id="ARBA00004334"/>
    </source>
</evidence>
<evidence type="ECO:0000313" key="15">
    <source>
        <dbReference type="EnsemblPlants" id="Solyc05g013110.1.1.1"/>
    </source>
</evidence>
<dbReference type="Proteomes" id="UP000004994">
    <property type="component" value="Chromosome 5"/>
</dbReference>
<keyword evidence="9" id="KW-0520">NAD</keyword>
<evidence type="ECO:0000256" key="12">
    <source>
        <dbReference type="ARBA" id="ARBA00048026"/>
    </source>
</evidence>